<dbReference type="Gene3D" id="1.25.40.540">
    <property type="entry name" value="TAP42-like family"/>
    <property type="match status" value="1"/>
</dbReference>
<dbReference type="EMBL" id="JAVFWL010000003">
    <property type="protein sequence ID" value="KAK6743667.1"/>
    <property type="molecule type" value="Genomic_DNA"/>
</dbReference>
<feature type="compositionally biased region" description="Polar residues" evidence="1">
    <location>
        <begin position="289"/>
        <end position="299"/>
    </location>
</feature>
<feature type="region of interest" description="Disordered" evidence="1">
    <location>
        <begin position="287"/>
        <end position="329"/>
    </location>
</feature>
<evidence type="ECO:0000256" key="1">
    <source>
        <dbReference type="SAM" id="MobiDB-lite"/>
    </source>
</evidence>
<dbReference type="InterPro" id="IPR007304">
    <property type="entry name" value="TAP46-like"/>
</dbReference>
<reference evidence="2 3" key="1">
    <citation type="submission" date="2023-08" db="EMBL/GenBank/DDBJ databases">
        <title>A Necator americanus chromosomal reference genome.</title>
        <authorList>
            <person name="Ilik V."/>
            <person name="Petrzelkova K.J."/>
            <person name="Pardy F."/>
            <person name="Fuh T."/>
            <person name="Niatou-Singa F.S."/>
            <person name="Gouil Q."/>
            <person name="Baker L."/>
            <person name="Ritchie M.E."/>
            <person name="Jex A.R."/>
            <person name="Gazzola D."/>
            <person name="Li H."/>
            <person name="Toshio Fujiwara R."/>
            <person name="Zhan B."/>
            <person name="Aroian R.V."/>
            <person name="Pafco B."/>
            <person name="Schwarz E.M."/>
        </authorList>
    </citation>
    <scope>NUCLEOTIDE SEQUENCE [LARGE SCALE GENOMIC DNA]</scope>
    <source>
        <strain evidence="2 3">Aroian</strain>
        <tissue evidence="2">Whole animal</tissue>
    </source>
</reference>
<gene>
    <name evidence="2" type="primary">Necator_chrIII.g11527</name>
    <name evidence="2" type="ORF">RB195_010762</name>
</gene>
<dbReference type="PANTHER" id="PTHR10933:SF9">
    <property type="entry name" value="IMMUNOGLOBULIN-BINDING PROTEIN 1"/>
    <property type="match status" value="1"/>
</dbReference>
<organism evidence="2 3">
    <name type="scientific">Necator americanus</name>
    <name type="common">Human hookworm</name>
    <dbReference type="NCBI Taxonomy" id="51031"/>
    <lineage>
        <taxon>Eukaryota</taxon>
        <taxon>Metazoa</taxon>
        <taxon>Ecdysozoa</taxon>
        <taxon>Nematoda</taxon>
        <taxon>Chromadorea</taxon>
        <taxon>Rhabditida</taxon>
        <taxon>Rhabditina</taxon>
        <taxon>Rhabditomorpha</taxon>
        <taxon>Strongyloidea</taxon>
        <taxon>Ancylostomatidae</taxon>
        <taxon>Bunostominae</taxon>
        <taxon>Necator</taxon>
    </lineage>
</organism>
<protein>
    <recommendedName>
        <fullName evidence="4">TAP42-like family protein</fullName>
    </recommendedName>
</protein>
<sequence length="348" mass="39589">MDKGEKIGDGDNSLHESFSKAEEVISDIESGQFSSNDMQGRIKDAIGTLEDLTRAVSTLCLFSSNEQVEDIPTSSLPYLLIPCYLGVAQHNIATTDPIQRRDQLRLAKVYYIDFIRRIRNYGFDFESYALSLDSGDLSDTPQPSIKKFSGEELREQKIARFRRQKELKQAMQALKQQKQLNNSDDSIVRELHLTLIKYWIEKILEELGSIEDELPLVEMMGKRQLEMKNGSELINNRAASTSESAAKPPGLKPFIITRSEQQKAVFGLGYPSIPTMTVDEWYNQRFGDNASSTQSSQKPGCSDRNAGDGCEEDHGREETEEETRANLMRWDEYKDFHRRGWGNTHNKG</sequence>
<accession>A0ABR1D0F0</accession>
<proteinExistence type="predicted"/>
<dbReference type="PANTHER" id="PTHR10933">
    <property type="entry name" value="IMMUNOGLOBULIN-BINDING PROTEIN 1"/>
    <property type="match status" value="1"/>
</dbReference>
<dbReference type="Proteomes" id="UP001303046">
    <property type="component" value="Unassembled WGS sequence"/>
</dbReference>
<dbReference type="InterPro" id="IPR038511">
    <property type="entry name" value="TAP42/TAP46-like_sf"/>
</dbReference>
<name>A0ABR1D0F0_NECAM</name>
<comment type="caution">
    <text evidence="2">The sequence shown here is derived from an EMBL/GenBank/DDBJ whole genome shotgun (WGS) entry which is preliminary data.</text>
</comment>
<keyword evidence="3" id="KW-1185">Reference proteome</keyword>
<evidence type="ECO:0000313" key="2">
    <source>
        <dbReference type="EMBL" id="KAK6743667.1"/>
    </source>
</evidence>
<evidence type="ECO:0008006" key="4">
    <source>
        <dbReference type="Google" id="ProtNLM"/>
    </source>
</evidence>
<dbReference type="Pfam" id="PF04177">
    <property type="entry name" value="TAP42"/>
    <property type="match status" value="1"/>
</dbReference>
<evidence type="ECO:0000313" key="3">
    <source>
        <dbReference type="Proteomes" id="UP001303046"/>
    </source>
</evidence>